<dbReference type="Pfam" id="PF22600">
    <property type="entry name" value="MTPAP-like_central"/>
    <property type="match status" value="1"/>
</dbReference>
<dbReference type="PANTHER" id="PTHR23092">
    <property type="entry name" value="POLY(A) RNA POLYMERASE"/>
    <property type="match status" value="1"/>
</dbReference>
<comment type="caution">
    <text evidence="10">The sequence shown here is derived from an EMBL/GenBank/DDBJ whole genome shotgun (WGS) entry which is preliminary data.</text>
</comment>
<evidence type="ECO:0000256" key="6">
    <source>
        <dbReference type="ARBA" id="ARBA00022842"/>
    </source>
</evidence>
<organism evidence="10 11">
    <name type="scientific">Tremella mesenterica</name>
    <name type="common">Jelly fungus</name>
    <dbReference type="NCBI Taxonomy" id="5217"/>
    <lineage>
        <taxon>Eukaryota</taxon>
        <taxon>Fungi</taxon>
        <taxon>Dikarya</taxon>
        <taxon>Basidiomycota</taxon>
        <taxon>Agaricomycotina</taxon>
        <taxon>Tremellomycetes</taxon>
        <taxon>Tremellales</taxon>
        <taxon>Tremellaceae</taxon>
        <taxon>Tremella</taxon>
    </lineage>
</organism>
<comment type="cofactor">
    <cofactor evidence="1">
        <name>Mn(2+)</name>
        <dbReference type="ChEBI" id="CHEBI:29035"/>
    </cofactor>
</comment>
<reference evidence="10 11" key="1">
    <citation type="submission" date="2016-06" db="EMBL/GenBank/DDBJ databases">
        <title>Evolution of pathogenesis and genome organization in the Tremellales.</title>
        <authorList>
            <person name="Cuomo C."/>
            <person name="Litvintseva A."/>
            <person name="Heitman J."/>
            <person name="Chen Y."/>
            <person name="Sun S."/>
            <person name="Springer D."/>
            <person name="Dromer F."/>
            <person name="Young S."/>
            <person name="Zeng Q."/>
            <person name="Chapman S."/>
            <person name="Gujja S."/>
            <person name="Saif S."/>
            <person name="Birren B."/>
        </authorList>
    </citation>
    <scope>NUCLEOTIDE SEQUENCE [LARGE SCALE GENOMIC DNA]</scope>
    <source>
        <strain evidence="10 11">ATCC 28783</strain>
    </source>
</reference>
<dbReference type="GO" id="GO:0031123">
    <property type="term" value="P:RNA 3'-end processing"/>
    <property type="evidence" value="ECO:0007669"/>
    <property type="project" value="UniProtKB-ARBA"/>
</dbReference>
<dbReference type="Gene3D" id="1.10.1410.10">
    <property type="match status" value="1"/>
</dbReference>
<proteinExistence type="inferred from homology"/>
<dbReference type="CDD" id="cd05402">
    <property type="entry name" value="NT_PAP_TUTase"/>
    <property type="match status" value="1"/>
</dbReference>
<dbReference type="GO" id="GO:0043634">
    <property type="term" value="P:polyadenylation-dependent ncRNA catabolic process"/>
    <property type="evidence" value="ECO:0007669"/>
    <property type="project" value="TreeGrafter"/>
</dbReference>
<keyword evidence="11" id="KW-1185">Reference proteome</keyword>
<dbReference type="OrthoDB" id="273917at2759"/>
<accession>A0A4Q1BN19</accession>
<feature type="region of interest" description="Disordered" evidence="7">
    <location>
        <begin position="1"/>
        <end position="114"/>
    </location>
</feature>
<keyword evidence="5" id="KW-0479">Metal-binding</keyword>
<sequence>MPAGDRGTMDNDFQQGTDFISFELSPQAGPSRLPDSPPSTSLKGKRRVNELDDDDEKLLSTKRGRREVKSKDGKVNGQAETSKKKTKTKAERKAERKQGKAKKRKNDQGISLPSAGLERQIPWATNIEWDQCYDPAEMLNREITEFYRYMSPTREEYEVRLLIIESITRAVKYKWPEATVTPFGSWQTQLYLPQGDIDLVVTHPTLTEHNKKNLLNDLARTMRYAMITDNVVVISKARVPIIKFVTKHGKLNVDISLNQVNGISAGKIINQYLDVIPGARQLILVVKAFLSQRSMNEVYTGGLGSYSVICLVISFLQIHPKIRRSELDAEENLGTLLIEFFELYGRNFNYETVGISIRRGGSYFTKRSRGWFKHERPFLLCIEDPQDRDNDISGGSYDVRNVKATLAGAYELLQAKLFERAEQMARRLELTDGAEGHSILSGVLGISKEIIEHRRRIFDLHKSGTIQRLLKIPPDVDPALHLGYPSHRPVHQYIPHLSHRSTHPDNSPKSRTRTRRGSPPIQAIMVDDDDLSSLSDDSDFLSDMERSAATNVTKHNAAGLQNSMEPFTNGVREIVSGGILLDSGSEEGELIEIHPEIGNGRVMSVSDDLDPINDLRDLDEEEEEESRYAVKTSKVNDKFEELRNKGENSISSDGLSFSLDDQAEELMNTIHVVDDDDEDDIVEDGPSQEVIKGKRARLEERRAFWASKAQAPGVEEDFISFD</sequence>
<feature type="compositionally biased region" description="Basic and acidic residues" evidence="7">
    <location>
        <begin position="88"/>
        <end position="98"/>
    </location>
</feature>
<dbReference type="InterPro" id="IPR054708">
    <property type="entry name" value="MTPAP-like_central"/>
</dbReference>
<keyword evidence="6" id="KW-0460">Magnesium</keyword>
<feature type="region of interest" description="Disordered" evidence="7">
    <location>
        <begin position="496"/>
        <end position="523"/>
    </location>
</feature>
<evidence type="ECO:0000256" key="1">
    <source>
        <dbReference type="ARBA" id="ARBA00001936"/>
    </source>
</evidence>
<dbReference type="FunFam" id="1.10.1410.10:FF:000003">
    <property type="entry name" value="non-canonical poly(A) RNA polymerase PAPD7"/>
    <property type="match status" value="1"/>
</dbReference>
<dbReference type="Gene3D" id="3.30.460.10">
    <property type="entry name" value="Beta Polymerase, domain 2"/>
    <property type="match status" value="1"/>
</dbReference>
<evidence type="ECO:0000259" key="9">
    <source>
        <dbReference type="Pfam" id="PF22600"/>
    </source>
</evidence>
<evidence type="ECO:0000256" key="7">
    <source>
        <dbReference type="SAM" id="MobiDB-lite"/>
    </source>
</evidence>
<dbReference type="EC" id="2.7.7.19" evidence="3"/>
<keyword evidence="4" id="KW-0808">Transferase</keyword>
<dbReference type="GO" id="GO:0010629">
    <property type="term" value="P:negative regulation of gene expression"/>
    <property type="evidence" value="ECO:0007669"/>
    <property type="project" value="UniProtKB-ARBA"/>
</dbReference>
<dbReference type="GO" id="GO:0005730">
    <property type="term" value="C:nucleolus"/>
    <property type="evidence" value="ECO:0007669"/>
    <property type="project" value="TreeGrafter"/>
</dbReference>
<comment type="similarity">
    <text evidence="2">Belongs to the DNA polymerase type-B-like family.</text>
</comment>
<protein>
    <recommendedName>
        <fullName evidence="3">polynucleotide adenylyltransferase</fullName>
        <ecNumber evidence="3">2.7.7.19</ecNumber>
    </recommendedName>
</protein>
<dbReference type="PANTHER" id="PTHR23092:SF15">
    <property type="entry name" value="INACTIVE NON-CANONICAL POLY(A) RNA POLYMERASE PROTEIN TRF4-2-RELATED"/>
    <property type="match status" value="1"/>
</dbReference>
<dbReference type="SUPFAM" id="SSF81301">
    <property type="entry name" value="Nucleotidyltransferase"/>
    <property type="match status" value="1"/>
</dbReference>
<dbReference type="InParanoid" id="A0A4Q1BN19"/>
<dbReference type="GO" id="GO:0031499">
    <property type="term" value="C:TRAMP complex"/>
    <property type="evidence" value="ECO:0007669"/>
    <property type="project" value="TreeGrafter"/>
</dbReference>
<dbReference type="InterPro" id="IPR043519">
    <property type="entry name" value="NT_sf"/>
</dbReference>
<dbReference type="VEuPathDB" id="FungiDB:TREMEDRAFT_22292"/>
<evidence type="ECO:0000256" key="3">
    <source>
        <dbReference type="ARBA" id="ARBA00012388"/>
    </source>
</evidence>
<evidence type="ECO:0000256" key="4">
    <source>
        <dbReference type="ARBA" id="ARBA00022679"/>
    </source>
</evidence>
<evidence type="ECO:0000256" key="2">
    <source>
        <dbReference type="ARBA" id="ARBA00008593"/>
    </source>
</evidence>
<dbReference type="AlphaFoldDB" id="A0A4Q1BN19"/>
<evidence type="ECO:0000259" key="8">
    <source>
        <dbReference type="Pfam" id="PF03828"/>
    </source>
</evidence>
<dbReference type="Proteomes" id="UP000289152">
    <property type="component" value="Unassembled WGS sequence"/>
</dbReference>
<dbReference type="GO" id="GO:1990817">
    <property type="term" value="F:poly(A) RNA polymerase activity"/>
    <property type="evidence" value="ECO:0007669"/>
    <property type="project" value="UniProtKB-EC"/>
</dbReference>
<gene>
    <name evidence="10" type="ORF">M231_03645</name>
</gene>
<feature type="domain" description="PAP-associated" evidence="8">
    <location>
        <begin position="332"/>
        <end position="390"/>
    </location>
</feature>
<evidence type="ECO:0000313" key="10">
    <source>
        <dbReference type="EMBL" id="RXK39140.1"/>
    </source>
</evidence>
<dbReference type="GO" id="GO:0003729">
    <property type="term" value="F:mRNA binding"/>
    <property type="evidence" value="ECO:0007669"/>
    <property type="project" value="TreeGrafter"/>
</dbReference>
<evidence type="ECO:0000256" key="5">
    <source>
        <dbReference type="ARBA" id="ARBA00022723"/>
    </source>
</evidence>
<dbReference type="SUPFAM" id="SSF81631">
    <property type="entry name" value="PAP/OAS1 substrate-binding domain"/>
    <property type="match status" value="1"/>
</dbReference>
<name>A0A4Q1BN19_TREME</name>
<dbReference type="InterPro" id="IPR045862">
    <property type="entry name" value="Trf4-like"/>
</dbReference>
<evidence type="ECO:0000313" key="11">
    <source>
        <dbReference type="Proteomes" id="UP000289152"/>
    </source>
</evidence>
<dbReference type="EMBL" id="SDIL01000036">
    <property type="protein sequence ID" value="RXK39140.1"/>
    <property type="molecule type" value="Genomic_DNA"/>
</dbReference>
<dbReference type="STRING" id="5217.A0A4Q1BN19"/>
<dbReference type="GO" id="GO:0046872">
    <property type="term" value="F:metal ion binding"/>
    <property type="evidence" value="ECO:0007669"/>
    <property type="project" value="UniProtKB-KW"/>
</dbReference>
<feature type="domain" description="Poly(A) RNA polymerase mitochondrial-like central palm" evidence="9">
    <location>
        <begin position="139"/>
        <end position="273"/>
    </location>
</feature>
<dbReference type="Pfam" id="PF03828">
    <property type="entry name" value="PAP_assoc"/>
    <property type="match status" value="1"/>
</dbReference>
<dbReference type="GO" id="GO:0071035">
    <property type="term" value="P:nuclear polyadenylation-dependent rRNA catabolic process"/>
    <property type="evidence" value="ECO:0007669"/>
    <property type="project" value="UniProtKB-ARBA"/>
</dbReference>
<dbReference type="FunCoup" id="A0A4Q1BN19">
    <property type="interactions" value="205"/>
</dbReference>
<dbReference type="InterPro" id="IPR002058">
    <property type="entry name" value="PAP_assoc"/>
</dbReference>
<dbReference type="FunFam" id="3.30.460.10:FF:000006">
    <property type="entry name" value="non-canonical poly(A) RNA polymerase PAPD5"/>
    <property type="match status" value="1"/>
</dbReference>